<evidence type="ECO:0000256" key="4">
    <source>
        <dbReference type="ARBA" id="ARBA00023136"/>
    </source>
</evidence>
<sequence>MTPDTFPFWKYPTGVRGCETPGARPKEPPLTFALYAFAALFEITGCFAVWHWWRQGASALWLIPGALALAGFAFLLALTPPSHAGRSFAAYGGVYIAASLLWLWLVEGTRPGLSDLSGAALALLGAGVILWGARG</sequence>
<evidence type="ECO:0000313" key="7">
    <source>
        <dbReference type="Proteomes" id="UP000619033"/>
    </source>
</evidence>
<dbReference type="AlphaFoldDB" id="A0A8J7SU60"/>
<organism evidence="6 7">
    <name type="scientific">Fuscibacter oryzae</name>
    <dbReference type="NCBI Taxonomy" id="2803939"/>
    <lineage>
        <taxon>Bacteria</taxon>
        <taxon>Pseudomonadati</taxon>
        <taxon>Pseudomonadota</taxon>
        <taxon>Alphaproteobacteria</taxon>
        <taxon>Rhodobacterales</taxon>
        <taxon>Paracoccaceae</taxon>
        <taxon>Fuscibacter</taxon>
    </lineage>
</organism>
<keyword evidence="1 5" id="KW-1003">Cell membrane</keyword>
<dbReference type="HAMAP" id="MF_00010">
    <property type="entry name" value="UPF0060"/>
    <property type="match status" value="1"/>
</dbReference>
<comment type="caution">
    <text evidence="6">The sequence shown here is derived from an EMBL/GenBank/DDBJ whole genome shotgun (WGS) entry which is preliminary data.</text>
</comment>
<keyword evidence="2 5" id="KW-0812">Transmembrane</keyword>
<protein>
    <submittedName>
        <fullName evidence="6">YnfA family protein</fullName>
    </submittedName>
</protein>
<proteinExistence type="inferred from homology"/>
<comment type="similarity">
    <text evidence="5">Belongs to the UPF0060 family.</text>
</comment>
<dbReference type="PANTHER" id="PTHR36116">
    <property type="entry name" value="UPF0060 MEMBRANE PROTEIN YNFA"/>
    <property type="match status" value="1"/>
</dbReference>
<keyword evidence="3 5" id="KW-1133">Transmembrane helix</keyword>
<evidence type="ECO:0000256" key="2">
    <source>
        <dbReference type="ARBA" id="ARBA00022692"/>
    </source>
</evidence>
<evidence type="ECO:0000313" key="6">
    <source>
        <dbReference type="EMBL" id="MBL4929961.1"/>
    </source>
</evidence>
<name>A0A8J7SU60_9RHOB</name>
<dbReference type="NCBIfam" id="NF002586">
    <property type="entry name" value="PRK02237.1"/>
    <property type="match status" value="1"/>
</dbReference>
<dbReference type="Proteomes" id="UP000619033">
    <property type="component" value="Unassembled WGS sequence"/>
</dbReference>
<feature type="transmembrane region" description="Helical" evidence="5">
    <location>
        <begin position="88"/>
        <end position="106"/>
    </location>
</feature>
<dbReference type="Pfam" id="PF02694">
    <property type="entry name" value="UPF0060"/>
    <property type="match status" value="1"/>
</dbReference>
<dbReference type="InterPro" id="IPR037185">
    <property type="entry name" value="EmrE-like"/>
</dbReference>
<keyword evidence="4 5" id="KW-0472">Membrane</keyword>
<dbReference type="SUPFAM" id="SSF103481">
    <property type="entry name" value="Multidrug resistance efflux transporter EmrE"/>
    <property type="match status" value="1"/>
</dbReference>
<feature type="transmembrane region" description="Helical" evidence="5">
    <location>
        <begin position="112"/>
        <end position="133"/>
    </location>
</feature>
<dbReference type="PANTHER" id="PTHR36116:SF1">
    <property type="entry name" value="UPF0060 MEMBRANE PROTEIN YNFA"/>
    <property type="match status" value="1"/>
</dbReference>
<accession>A0A8J7SU60</accession>
<gene>
    <name evidence="6" type="ORF">JI744_17810</name>
</gene>
<dbReference type="EMBL" id="JAESVP010000012">
    <property type="protein sequence ID" value="MBL4929961.1"/>
    <property type="molecule type" value="Genomic_DNA"/>
</dbReference>
<dbReference type="InterPro" id="IPR003844">
    <property type="entry name" value="UPF0060"/>
</dbReference>
<feature type="transmembrane region" description="Helical" evidence="5">
    <location>
        <begin position="32"/>
        <end position="53"/>
    </location>
</feature>
<feature type="transmembrane region" description="Helical" evidence="5">
    <location>
        <begin position="59"/>
        <end position="76"/>
    </location>
</feature>
<evidence type="ECO:0000256" key="1">
    <source>
        <dbReference type="ARBA" id="ARBA00022475"/>
    </source>
</evidence>
<comment type="subcellular location">
    <subcellularLocation>
        <location evidence="5">Cell membrane</location>
        <topology evidence="5">Multi-pass membrane protein</topology>
    </subcellularLocation>
</comment>
<keyword evidence="7" id="KW-1185">Reference proteome</keyword>
<evidence type="ECO:0000256" key="5">
    <source>
        <dbReference type="HAMAP-Rule" id="MF_00010"/>
    </source>
</evidence>
<dbReference type="GO" id="GO:0005886">
    <property type="term" value="C:plasma membrane"/>
    <property type="evidence" value="ECO:0007669"/>
    <property type="project" value="UniProtKB-SubCell"/>
</dbReference>
<reference evidence="6" key="1">
    <citation type="submission" date="2021-01" db="EMBL/GenBank/DDBJ databases">
        <title>Genome seq and assembly of Tabrizicola sp. KVB23.</title>
        <authorList>
            <person name="Chhetri G."/>
        </authorList>
    </citation>
    <scope>NUCLEOTIDE SEQUENCE</scope>
    <source>
        <strain evidence="6">KVB23</strain>
    </source>
</reference>
<evidence type="ECO:0000256" key="3">
    <source>
        <dbReference type="ARBA" id="ARBA00022989"/>
    </source>
</evidence>